<evidence type="ECO:0000313" key="2">
    <source>
        <dbReference type="EMBL" id="AGA34994.1"/>
    </source>
</evidence>
<dbReference type="Proteomes" id="UP000010809">
    <property type="component" value="Chromosome"/>
</dbReference>
<dbReference type="AlphaFoldDB" id="L0DZH5"/>
<evidence type="ECO:0000256" key="1">
    <source>
        <dbReference type="SAM" id="Phobius"/>
    </source>
</evidence>
<keyword evidence="1" id="KW-0812">Transmembrane</keyword>
<accession>L0DZH5</accession>
<reference evidence="2" key="1">
    <citation type="submission" date="2015-12" db="EMBL/GenBank/DDBJ databases">
        <authorList>
            <person name="Tikhonova T.V."/>
            <person name="Pavlov A.R."/>
            <person name="Beletsky A.V."/>
            <person name="Mardanov A.V."/>
            <person name="Sorokin D.Y."/>
            <person name="Ravin N.V."/>
            <person name="Popov V.O."/>
        </authorList>
    </citation>
    <scope>NUCLEOTIDE SEQUENCE</scope>
    <source>
        <strain evidence="2">DSM 14787</strain>
    </source>
</reference>
<name>L0DZH5_THIND</name>
<dbReference type="HOGENOM" id="CLU_2332759_0_0_6"/>
<dbReference type="PATRIC" id="fig|1255043.3.peg.3387"/>
<keyword evidence="1" id="KW-1133">Transmembrane helix</keyword>
<organism evidence="2 3">
    <name type="scientific">Thioalkalivibrio nitratireducens (strain DSM 14787 / UNIQEM 213 / ALEN2)</name>
    <dbReference type="NCBI Taxonomy" id="1255043"/>
    <lineage>
        <taxon>Bacteria</taxon>
        <taxon>Pseudomonadati</taxon>
        <taxon>Pseudomonadota</taxon>
        <taxon>Gammaproteobacteria</taxon>
        <taxon>Chromatiales</taxon>
        <taxon>Ectothiorhodospiraceae</taxon>
        <taxon>Thioalkalivibrio</taxon>
    </lineage>
</organism>
<dbReference type="EMBL" id="CP003989">
    <property type="protein sequence ID" value="AGA34994.1"/>
    <property type="molecule type" value="Genomic_DNA"/>
</dbReference>
<sequence length="98" mass="11084">MRLRFGRRHGSRALSQRSPARLGLHPQRLRGGLFSGKALPGGVEYLVPASIALLTVWVLFRVYPKYRRRGALLLRRNIGVSLTTRLRLLERALVALGR</sequence>
<keyword evidence="3" id="KW-1185">Reference proteome</keyword>
<gene>
    <name evidence="2" type="ordered locus">TVNIR_3356</name>
</gene>
<feature type="transmembrane region" description="Helical" evidence="1">
    <location>
        <begin position="45"/>
        <end position="63"/>
    </location>
</feature>
<dbReference type="KEGG" id="tni:TVNIR_3356"/>
<protein>
    <submittedName>
        <fullName evidence="2">Uncharacterized protein</fullName>
    </submittedName>
</protein>
<evidence type="ECO:0000313" key="3">
    <source>
        <dbReference type="Proteomes" id="UP000010809"/>
    </source>
</evidence>
<keyword evidence="1" id="KW-0472">Membrane</keyword>
<proteinExistence type="predicted"/>